<evidence type="ECO:0000256" key="1">
    <source>
        <dbReference type="SAM" id="MobiDB-lite"/>
    </source>
</evidence>
<feature type="region of interest" description="Disordered" evidence="1">
    <location>
        <begin position="329"/>
        <end position="404"/>
    </location>
</feature>
<dbReference type="VEuPathDB" id="MicrosporidiaDB:SLOPH_1855"/>
<dbReference type="STRING" id="1358809.S7XSD3"/>
<dbReference type="InterPro" id="IPR008984">
    <property type="entry name" value="SMAD_FHA_dom_sf"/>
</dbReference>
<dbReference type="HOGENOM" id="CLU_681813_0_0_1"/>
<comment type="caution">
    <text evidence="2">The sequence shown here is derived from an EMBL/GenBank/DDBJ whole genome shotgun (WGS) entry which is preliminary data.</text>
</comment>
<sequence>MYRITIVLSSDNFNHVDVDTNKNFDITDINSDKSKNKNISFILKKDILTIGSSLLCDIRIQLPTVMDEHVIVYLKEGVCVIKGDDVKIGGVFKNGKVEYNMGDTLEVKGRKIKAERLGDKTNKKSLVYKSGKKKRNEELKVPVDKTDSKLLQIEDNAVDMVDVPTDADVLEDNEIVEEVDVNEQQELSSEIEEEIEREIEKEVQDEIEDEIEENYINEGTYAIPEIRPLEDQIEEINTYPLVQEPSNEVVYEEEEVKEEYIEINKHAIINTIREEVGEAMDDLVEDIDEAMEEMKEEIKEEITNDIKNEIDVKEEMEAIKDKTKKEIKNVAKNSKKQITEAKNKSKKEINKTAKEEKKEIKKQTNKSKKAIKEEDNVIEEKQEKKRGRPAGTKKNENKKKTKKK</sequence>
<gene>
    <name evidence="2" type="ORF">SLOPH_1855</name>
</gene>
<dbReference type="OMA" id="GRSLKCD"/>
<protein>
    <recommendedName>
        <fullName evidence="4">FHA domain-containing protein</fullName>
    </recommendedName>
</protein>
<dbReference type="OrthoDB" id="2192720at2759"/>
<accession>S7XSD3</accession>
<organism evidence="2 3">
    <name type="scientific">Spraguea lophii (strain 42_110)</name>
    <name type="common">Microsporidian parasite</name>
    <dbReference type="NCBI Taxonomy" id="1358809"/>
    <lineage>
        <taxon>Eukaryota</taxon>
        <taxon>Fungi</taxon>
        <taxon>Fungi incertae sedis</taxon>
        <taxon>Microsporidia</taxon>
        <taxon>Spragueidae</taxon>
        <taxon>Spraguea</taxon>
    </lineage>
</organism>
<keyword evidence="3" id="KW-1185">Reference proteome</keyword>
<feature type="compositionally biased region" description="Basic and acidic residues" evidence="1">
    <location>
        <begin position="337"/>
        <end position="362"/>
    </location>
</feature>
<evidence type="ECO:0008006" key="4">
    <source>
        <dbReference type="Google" id="ProtNLM"/>
    </source>
</evidence>
<feature type="compositionally biased region" description="Basic and acidic residues" evidence="1">
    <location>
        <begin position="370"/>
        <end position="383"/>
    </location>
</feature>
<dbReference type="AlphaFoldDB" id="S7XSD3"/>
<evidence type="ECO:0000313" key="3">
    <source>
        <dbReference type="Proteomes" id="UP000014978"/>
    </source>
</evidence>
<evidence type="ECO:0000313" key="2">
    <source>
        <dbReference type="EMBL" id="EPR78823.1"/>
    </source>
</evidence>
<reference evidence="3" key="1">
    <citation type="journal article" date="2013" name="PLoS Genet.">
        <title>The genome of Spraguea lophii and the basis of host-microsporidian interactions.</title>
        <authorList>
            <person name="Campbell S.E."/>
            <person name="Williams T.A."/>
            <person name="Yousuf A."/>
            <person name="Soanes D.M."/>
            <person name="Paszkiewicz K.H."/>
            <person name="Williams B.A.P."/>
        </authorList>
    </citation>
    <scope>NUCLEOTIDE SEQUENCE [LARGE SCALE GENOMIC DNA]</scope>
    <source>
        <strain evidence="3">42_110</strain>
    </source>
</reference>
<dbReference type="Proteomes" id="UP000014978">
    <property type="component" value="Unassembled WGS sequence"/>
</dbReference>
<dbReference type="SUPFAM" id="SSF49879">
    <property type="entry name" value="SMAD/FHA domain"/>
    <property type="match status" value="1"/>
</dbReference>
<proteinExistence type="predicted"/>
<dbReference type="EMBL" id="ATCN01000544">
    <property type="protein sequence ID" value="EPR78823.1"/>
    <property type="molecule type" value="Genomic_DNA"/>
</dbReference>
<name>S7XSD3_SPRLO</name>
<dbReference type="InParanoid" id="S7XSD3"/>